<evidence type="ECO:0000313" key="1">
    <source>
        <dbReference type="EMBL" id="SHH26973.1"/>
    </source>
</evidence>
<organism evidence="1 2">
    <name type="scientific">Clostridium grantii DSM 8605</name>
    <dbReference type="NCBI Taxonomy" id="1121316"/>
    <lineage>
        <taxon>Bacteria</taxon>
        <taxon>Bacillati</taxon>
        <taxon>Bacillota</taxon>
        <taxon>Clostridia</taxon>
        <taxon>Eubacteriales</taxon>
        <taxon>Clostridiaceae</taxon>
        <taxon>Clostridium</taxon>
    </lineage>
</organism>
<gene>
    <name evidence="1" type="ORF">SAMN02745207_00592</name>
</gene>
<accession>A0A1M5RM64</accession>
<dbReference type="AlphaFoldDB" id="A0A1M5RM64"/>
<protein>
    <submittedName>
        <fullName evidence="1">Uncharacterized protein</fullName>
    </submittedName>
</protein>
<keyword evidence="2" id="KW-1185">Reference proteome</keyword>
<sequence>MQKYKSSNFLTHTNAFDSKNSIAIKLNILDNFKAKKDIPLNLEISDIGSIQLYGKLKLQPYIDFPDNYIPIAKMTQPIFKAGINSQYQTIQIKSIIFKKINRWILLSMYRNK</sequence>
<dbReference type="Proteomes" id="UP000184447">
    <property type="component" value="Unassembled WGS sequence"/>
</dbReference>
<dbReference type="RefSeq" id="WP_073336847.1">
    <property type="nucleotide sequence ID" value="NZ_FQXM01000003.1"/>
</dbReference>
<name>A0A1M5RM64_9CLOT</name>
<dbReference type="EMBL" id="FQXM01000003">
    <property type="protein sequence ID" value="SHH26973.1"/>
    <property type="molecule type" value="Genomic_DNA"/>
</dbReference>
<proteinExistence type="predicted"/>
<reference evidence="1 2" key="1">
    <citation type="submission" date="2016-11" db="EMBL/GenBank/DDBJ databases">
        <authorList>
            <person name="Jaros S."/>
            <person name="Januszkiewicz K."/>
            <person name="Wedrychowicz H."/>
        </authorList>
    </citation>
    <scope>NUCLEOTIDE SEQUENCE [LARGE SCALE GENOMIC DNA]</scope>
    <source>
        <strain evidence="1 2">DSM 8605</strain>
    </source>
</reference>
<evidence type="ECO:0000313" key="2">
    <source>
        <dbReference type="Proteomes" id="UP000184447"/>
    </source>
</evidence>